<comment type="caution">
    <text evidence="4">The sequence shown here is derived from an EMBL/GenBank/DDBJ whole genome shotgun (WGS) entry which is preliminary data.</text>
</comment>
<sequence length="847" mass="97299">MAGQKRQFLRRAFGRNNEANTASDESNTLHSQAPEPPNVDAKNPSTASLCLKTTSTVRAFPTEPQQLWDEAYESLKHDQPALLEGYEKILARELEVEIIEQNDSHTRRSQMRKIVQRGLDKTEKETRIKQNLGQAMRIPLAVNDIMQLALKQCPEAALAWSAISLSLQIFSNPMNEAEANRNGLKYIYDNMNWYWELSSHLIKESDPDATPYKVLRWELKERIVDLYKDLLSYQIMSVCSYYRNRVFVFLRDIVQLDDWDGSLVNVKNTEAVVREKYQVYWGQQSLDHQKAGTGLLQEISKGVLAQALQQRDIQEEKDDKECLKSLYLTDPAADMEQIQESREFLIPRSCDWIVKHPCFTDWRDFKTIRLLWIKGGPGKGKTMILMTIIKHLSQSLHDNNIPSFFFCQETVKDANARVLRGLIYQILVQNRALISYLRKVYDLQGSKLFESKNTFTALKDIFVEMINDPKLDRVFLVVDALDECQPDDLKPLLSLINACVSNSPQVKWLVSSRHVGEVERQLQRTEYRTELDLDKDVGGLVQGGIEVYINHKLSDLFECFSEIYGDAEPYVTGELQRVEKEFAAEVQKKADGTFLWIALVFRQIKESECDADNVLDFVRQMPPTLKGMYDRMMDQIVNSEGSMFEPCQQALLVAINVYRPLQLCEMIKLAGFKVLSVPNHIIMRCGLLSIRESDQTVSLIHQSAKDYLMDKESKFHSTLFPNGHLDGHRTIVNRSLGAMDLFHKDIEGLRDPAFQLMDDYKPQSGLLNSTAYSCVYWIDHLCEAKSDLTAVDNHRKMDTRDENIMVFLEKHFLHWLEALSLLKSIPKGVVAIMKLLSLLEVGIISIS</sequence>
<dbReference type="OrthoDB" id="538223at2759"/>
<dbReference type="PANTHER" id="PTHR10039:SF14">
    <property type="entry name" value="NACHT DOMAIN-CONTAINING PROTEIN"/>
    <property type="match status" value="1"/>
</dbReference>
<keyword evidence="5" id="KW-1185">Reference proteome</keyword>
<dbReference type="EMBL" id="JAPQKH010000001">
    <property type="protein sequence ID" value="KAJ5116331.1"/>
    <property type="molecule type" value="Genomic_DNA"/>
</dbReference>
<protein>
    <submittedName>
        <fullName evidence="4">WD40 repeat-like protein</fullName>
    </submittedName>
</protein>
<feature type="domain" description="NACHT" evidence="3">
    <location>
        <begin position="369"/>
        <end position="513"/>
    </location>
</feature>
<accession>A0A9W9GCY2</accession>
<dbReference type="InterPro" id="IPR007111">
    <property type="entry name" value="NACHT_NTPase"/>
</dbReference>
<dbReference type="InterPro" id="IPR027417">
    <property type="entry name" value="P-loop_NTPase"/>
</dbReference>
<dbReference type="Proteomes" id="UP001149165">
    <property type="component" value="Unassembled WGS sequence"/>
</dbReference>
<dbReference type="AlphaFoldDB" id="A0A9W9GCY2"/>
<dbReference type="PROSITE" id="PS50837">
    <property type="entry name" value="NACHT"/>
    <property type="match status" value="1"/>
</dbReference>
<dbReference type="Pfam" id="PF17100">
    <property type="entry name" value="NACHT_N"/>
    <property type="match status" value="1"/>
</dbReference>
<keyword evidence="1" id="KW-0677">Repeat</keyword>
<gene>
    <name evidence="4" type="ORF">N7456_000679</name>
</gene>
<evidence type="ECO:0000256" key="2">
    <source>
        <dbReference type="SAM" id="MobiDB-lite"/>
    </source>
</evidence>
<proteinExistence type="predicted"/>
<evidence type="ECO:0000259" key="3">
    <source>
        <dbReference type="PROSITE" id="PS50837"/>
    </source>
</evidence>
<organism evidence="4 5">
    <name type="scientific">Penicillium angulare</name>
    <dbReference type="NCBI Taxonomy" id="116970"/>
    <lineage>
        <taxon>Eukaryota</taxon>
        <taxon>Fungi</taxon>
        <taxon>Dikarya</taxon>
        <taxon>Ascomycota</taxon>
        <taxon>Pezizomycotina</taxon>
        <taxon>Eurotiomycetes</taxon>
        <taxon>Eurotiomycetidae</taxon>
        <taxon>Eurotiales</taxon>
        <taxon>Aspergillaceae</taxon>
        <taxon>Penicillium</taxon>
    </lineage>
</organism>
<reference evidence="4" key="1">
    <citation type="submission" date="2022-11" db="EMBL/GenBank/DDBJ databases">
        <authorList>
            <person name="Petersen C."/>
        </authorList>
    </citation>
    <scope>NUCLEOTIDE SEQUENCE</scope>
    <source>
        <strain evidence="4">IBT 30069</strain>
    </source>
</reference>
<dbReference type="SUPFAM" id="SSF52540">
    <property type="entry name" value="P-loop containing nucleoside triphosphate hydrolases"/>
    <property type="match status" value="1"/>
</dbReference>
<dbReference type="PANTHER" id="PTHR10039">
    <property type="entry name" value="AMELOGENIN"/>
    <property type="match status" value="1"/>
</dbReference>
<dbReference type="Pfam" id="PF24883">
    <property type="entry name" value="NPHP3_N"/>
    <property type="match status" value="1"/>
</dbReference>
<name>A0A9W9GCY2_9EURO</name>
<evidence type="ECO:0000256" key="1">
    <source>
        <dbReference type="ARBA" id="ARBA00022737"/>
    </source>
</evidence>
<feature type="compositionally biased region" description="Polar residues" evidence="2">
    <location>
        <begin position="17"/>
        <end position="31"/>
    </location>
</feature>
<feature type="region of interest" description="Disordered" evidence="2">
    <location>
        <begin position="1"/>
        <end position="45"/>
    </location>
</feature>
<evidence type="ECO:0000313" key="4">
    <source>
        <dbReference type="EMBL" id="KAJ5116331.1"/>
    </source>
</evidence>
<dbReference type="Gene3D" id="3.40.50.300">
    <property type="entry name" value="P-loop containing nucleotide triphosphate hydrolases"/>
    <property type="match status" value="1"/>
</dbReference>
<dbReference type="InterPro" id="IPR031359">
    <property type="entry name" value="NACHT_N"/>
</dbReference>
<reference evidence="4" key="2">
    <citation type="journal article" date="2023" name="IMA Fungus">
        <title>Comparative genomic study of the Penicillium genus elucidates a diverse pangenome and 15 lateral gene transfer events.</title>
        <authorList>
            <person name="Petersen C."/>
            <person name="Sorensen T."/>
            <person name="Nielsen M.R."/>
            <person name="Sondergaard T.E."/>
            <person name="Sorensen J.L."/>
            <person name="Fitzpatrick D.A."/>
            <person name="Frisvad J.C."/>
            <person name="Nielsen K.L."/>
        </authorList>
    </citation>
    <scope>NUCLEOTIDE SEQUENCE</scope>
    <source>
        <strain evidence="4">IBT 30069</strain>
    </source>
</reference>
<evidence type="ECO:0000313" key="5">
    <source>
        <dbReference type="Proteomes" id="UP001149165"/>
    </source>
</evidence>
<dbReference type="InterPro" id="IPR056884">
    <property type="entry name" value="NPHP3-like_N"/>
</dbReference>